<dbReference type="Proteomes" id="UP000301751">
    <property type="component" value="Unassembled WGS sequence"/>
</dbReference>
<keyword evidence="2" id="KW-0328">Glycosyltransferase</keyword>
<evidence type="ECO:0000256" key="2">
    <source>
        <dbReference type="ARBA" id="ARBA00022676"/>
    </source>
</evidence>
<dbReference type="Pfam" id="PF13632">
    <property type="entry name" value="Glyco_trans_2_3"/>
    <property type="match status" value="1"/>
</dbReference>
<dbReference type="GO" id="GO:0016757">
    <property type="term" value="F:glycosyltransferase activity"/>
    <property type="evidence" value="ECO:0007669"/>
    <property type="project" value="UniProtKB-KW"/>
</dbReference>
<dbReference type="PANTHER" id="PTHR43179:SF12">
    <property type="entry name" value="GALACTOFURANOSYLTRANSFERASE GLFT2"/>
    <property type="match status" value="1"/>
</dbReference>
<organism evidence="5 6">
    <name type="scientific">Pseudaquabacterium pictum</name>
    <dbReference type="NCBI Taxonomy" id="2315236"/>
    <lineage>
        <taxon>Bacteria</taxon>
        <taxon>Pseudomonadati</taxon>
        <taxon>Pseudomonadota</taxon>
        <taxon>Betaproteobacteria</taxon>
        <taxon>Burkholderiales</taxon>
        <taxon>Sphaerotilaceae</taxon>
        <taxon>Pseudaquabacterium</taxon>
    </lineage>
</organism>
<keyword evidence="3 5" id="KW-0808">Transferase</keyword>
<evidence type="ECO:0000259" key="4">
    <source>
        <dbReference type="Pfam" id="PF13632"/>
    </source>
</evidence>
<evidence type="ECO:0000313" key="6">
    <source>
        <dbReference type="Proteomes" id="UP000301751"/>
    </source>
</evidence>
<comment type="caution">
    <text evidence="5">The sequence shown here is derived from an EMBL/GenBank/DDBJ whole genome shotgun (WGS) entry which is preliminary data.</text>
</comment>
<dbReference type="EMBL" id="BJCL01000013">
    <property type="protein sequence ID" value="GCL65111.1"/>
    <property type="molecule type" value="Genomic_DNA"/>
</dbReference>
<dbReference type="RefSeq" id="WP_137734829.1">
    <property type="nucleotide sequence ID" value="NZ_BJCL01000013.1"/>
</dbReference>
<protein>
    <submittedName>
        <fullName evidence="5">Glycosyl transferase</fullName>
    </submittedName>
</protein>
<feature type="domain" description="Glycosyltransferase 2-like" evidence="4">
    <location>
        <begin position="126"/>
        <end position="304"/>
    </location>
</feature>
<keyword evidence="6" id="KW-1185">Reference proteome</keyword>
<dbReference type="OrthoDB" id="9771846at2"/>
<sequence length="337" mass="36872">MTPRIWLIVLNWRNGPDTIDCLASIRDVADPAIAGVVVCDNASGDGSLELIRSWLQSSGVCLVDRTTQPAAAWPEPPTPGQQCTEGAQAWNRLPVVLVDTGGNLGFAGGNNVGIALVQRHADYDGILLLNNDAMLAPGCVSAMAMRMAERPGLGMCGATVVFDWDRSIVQAYAGARFSRWLGRAKLLGAHAGVSAQRDQGWVESQLDYILGAALMISRPCLEATGAMYDGYFLYYEEIDWAVRARRRGFGLGYAPGAVVYHKEGRTIGSSTDRSKRSLLSEYYLVRAQIRFTVRFYPWCLPTVVGLGLAKCLRSVIDRDVRRALVRLRAMFGLAWQP</sequence>
<dbReference type="PANTHER" id="PTHR43179">
    <property type="entry name" value="RHAMNOSYLTRANSFERASE WBBL"/>
    <property type="match status" value="1"/>
</dbReference>
<proteinExistence type="inferred from homology"/>
<evidence type="ECO:0000256" key="1">
    <source>
        <dbReference type="ARBA" id="ARBA00006739"/>
    </source>
</evidence>
<dbReference type="SUPFAM" id="SSF53448">
    <property type="entry name" value="Nucleotide-diphospho-sugar transferases"/>
    <property type="match status" value="1"/>
</dbReference>
<dbReference type="AlphaFoldDB" id="A0A480AUK5"/>
<dbReference type="InterPro" id="IPR029044">
    <property type="entry name" value="Nucleotide-diphossugar_trans"/>
</dbReference>
<evidence type="ECO:0000313" key="5">
    <source>
        <dbReference type="EMBL" id="GCL65111.1"/>
    </source>
</evidence>
<name>A0A480AUK5_9BURK</name>
<dbReference type="Gene3D" id="3.90.550.10">
    <property type="entry name" value="Spore Coat Polysaccharide Biosynthesis Protein SpsA, Chain A"/>
    <property type="match status" value="1"/>
</dbReference>
<dbReference type="InterPro" id="IPR001173">
    <property type="entry name" value="Glyco_trans_2-like"/>
</dbReference>
<evidence type="ECO:0000256" key="3">
    <source>
        <dbReference type="ARBA" id="ARBA00022679"/>
    </source>
</evidence>
<reference evidence="6" key="1">
    <citation type="submission" date="2019-03" db="EMBL/GenBank/DDBJ databases">
        <title>Aquabacterium pictum sp.nov., the first bacteriochlorophyll a-containing freshwater bacterium in the genus Aquabacterium of the class Betaproteobacteria.</title>
        <authorList>
            <person name="Hirose S."/>
            <person name="Tank M."/>
            <person name="Hara E."/>
            <person name="Tamaki H."/>
            <person name="Takaichi S."/>
            <person name="Haruta S."/>
            <person name="Hanada S."/>
        </authorList>
    </citation>
    <scope>NUCLEOTIDE SEQUENCE [LARGE SCALE GENOMIC DNA]</scope>
    <source>
        <strain evidence="6">W35</strain>
    </source>
</reference>
<accession>A0A480AUK5</accession>
<dbReference type="CDD" id="cd04186">
    <property type="entry name" value="GT_2_like_c"/>
    <property type="match status" value="1"/>
</dbReference>
<comment type="similarity">
    <text evidence="1">Belongs to the glycosyltransferase 2 family.</text>
</comment>
<gene>
    <name evidence="5" type="ORF">AQPW35_41920</name>
</gene>